<accession>A0A1Y6C253</accession>
<name>A0A1Y6C253_9BACT</name>
<protein>
    <submittedName>
        <fullName evidence="1">Uncharacterized protein</fullName>
    </submittedName>
</protein>
<evidence type="ECO:0000313" key="1">
    <source>
        <dbReference type="EMBL" id="SMF41540.1"/>
    </source>
</evidence>
<evidence type="ECO:0000313" key="2">
    <source>
        <dbReference type="Proteomes" id="UP000192907"/>
    </source>
</evidence>
<organism evidence="1 2">
    <name type="scientific">Pseudobacteriovorax antillogorgiicola</name>
    <dbReference type="NCBI Taxonomy" id="1513793"/>
    <lineage>
        <taxon>Bacteria</taxon>
        <taxon>Pseudomonadati</taxon>
        <taxon>Bdellovibrionota</taxon>
        <taxon>Oligoflexia</taxon>
        <taxon>Oligoflexales</taxon>
        <taxon>Pseudobacteriovoracaceae</taxon>
        <taxon>Pseudobacteriovorax</taxon>
    </lineage>
</organism>
<dbReference type="AlphaFoldDB" id="A0A1Y6C253"/>
<gene>
    <name evidence="1" type="ORF">SAMN06296036_112172</name>
</gene>
<sequence length="208" mass="23815">MGLSESIKLSMAPELKRQYGWSGSDVYQALALSKMAHLKSQKNLVWMQKTCTGEPLDPRWTKDFIDSFSKGELVEHGDAIFSYIQGLSVLRKIDCLTPAKGRFVIDSEHMKRTLKRFVDSVNSSVSVIRENLSEGDRELFDVYLATLNSSYSDLLEQDFLDQVALDNFPLSLMSMKDLDAKYQTFFKESPYFEKSFSTKSLDYPIIKE</sequence>
<dbReference type="STRING" id="1513793.SAMN06296036_112172"/>
<keyword evidence="2" id="KW-1185">Reference proteome</keyword>
<reference evidence="2" key="1">
    <citation type="submission" date="2017-04" db="EMBL/GenBank/DDBJ databases">
        <authorList>
            <person name="Varghese N."/>
            <person name="Submissions S."/>
        </authorList>
    </citation>
    <scope>NUCLEOTIDE SEQUENCE [LARGE SCALE GENOMIC DNA]</scope>
    <source>
        <strain evidence="2">RKEM611</strain>
    </source>
</reference>
<dbReference type="EMBL" id="FWZT01000012">
    <property type="protein sequence ID" value="SMF41540.1"/>
    <property type="molecule type" value="Genomic_DNA"/>
</dbReference>
<proteinExistence type="predicted"/>
<dbReference type="Proteomes" id="UP000192907">
    <property type="component" value="Unassembled WGS sequence"/>
</dbReference>